<organism evidence="1 2">
    <name type="scientific">Cytobacillus firmus DS1</name>
    <dbReference type="NCBI Taxonomy" id="1307436"/>
    <lineage>
        <taxon>Bacteria</taxon>
        <taxon>Bacillati</taxon>
        <taxon>Bacillota</taxon>
        <taxon>Bacilli</taxon>
        <taxon>Bacillales</taxon>
        <taxon>Bacillaceae</taxon>
        <taxon>Cytobacillus</taxon>
    </lineage>
</organism>
<protein>
    <submittedName>
        <fullName evidence="1">Uncharacterized protein</fullName>
    </submittedName>
</protein>
<comment type="caution">
    <text evidence="1">The sequence shown here is derived from an EMBL/GenBank/DDBJ whole genome shotgun (WGS) entry which is preliminary data.</text>
</comment>
<evidence type="ECO:0000313" key="2">
    <source>
        <dbReference type="Proteomes" id="UP000019270"/>
    </source>
</evidence>
<reference evidence="1 2" key="2">
    <citation type="journal article" date="2016" name="Sci. Rep.">
        <title>A novel serine protease, Sep1, from Bacillus firmus DS-1 has nematicidal activity and degrades multiple intestinal-associated nematode proteins.</title>
        <authorList>
            <person name="Geng C."/>
            <person name="Nie X."/>
            <person name="Tang Z."/>
            <person name="Zhang Y."/>
            <person name="Lin J."/>
            <person name="Sun M."/>
            <person name="Peng D."/>
        </authorList>
    </citation>
    <scope>NUCLEOTIDE SEQUENCE [LARGE SCALE GENOMIC DNA]</scope>
    <source>
        <strain evidence="1 2">DS1</strain>
    </source>
</reference>
<reference evidence="2" key="1">
    <citation type="submission" date="2013-03" db="EMBL/GenBank/DDBJ databases">
        <title>Draft genome sequence of Bacillus firmus DS1.</title>
        <authorList>
            <person name="Peng D."/>
            <person name="Zhu L."/>
            <person name="Sun M."/>
        </authorList>
    </citation>
    <scope>NUCLEOTIDE SEQUENCE [LARGE SCALE GENOMIC DNA]</scope>
    <source>
        <strain evidence="2">DS1</strain>
    </source>
</reference>
<dbReference type="OrthoDB" id="2801794at2"/>
<dbReference type="Proteomes" id="UP000019270">
    <property type="component" value="Unassembled WGS sequence"/>
</dbReference>
<dbReference type="eggNOG" id="ENOG503113W">
    <property type="taxonomic scope" value="Bacteria"/>
</dbReference>
<sequence length="263" mass="30568">MGTERVSLTTNELAAVLVLCGYENMASQVLNSLDITEGSGDLYRFIEETENSLKAKGFLDENRGTVLTEGLESLLHILVQSKRKIRCIKKDRVLFIHFIKGDERVLIQEIRHNTHFFSIYLVNEGFEQLLLKHYGLEIVISELTDNLSTLQLSESIYDQLHNMEGGVLDRIINDEKVKGQLKQFLIDFRNNGQELDNLSLIEMDYVKDYFEMKQVIFFLPSQKFLWHLDYDKIQEKEVYVTPVAIKKYFKKLSGVITSFIEEL</sequence>
<name>W7KN16_CYTFI</name>
<accession>W7KN16</accession>
<dbReference type="PATRIC" id="fig|1307436.3.peg.4742"/>
<evidence type="ECO:0000313" key="1">
    <source>
        <dbReference type="EMBL" id="EWG08835.1"/>
    </source>
</evidence>
<dbReference type="AlphaFoldDB" id="W7KN16"/>
<dbReference type="RefSeq" id="WP_051488986.1">
    <property type="nucleotide sequence ID" value="NZ_APVL01000028.1"/>
</dbReference>
<dbReference type="EMBL" id="APVL01000028">
    <property type="protein sequence ID" value="EWG08835.1"/>
    <property type="molecule type" value="Genomic_DNA"/>
</dbReference>
<gene>
    <name evidence="1" type="ORF">PBF_22262</name>
</gene>
<proteinExistence type="predicted"/>